<reference evidence="1 2" key="2">
    <citation type="journal article" date="2022" name="Mol. Ecol. Resour.">
        <title>The genomes of chicory, endive, great burdock and yacon provide insights into Asteraceae paleo-polyploidization history and plant inulin production.</title>
        <authorList>
            <person name="Fan W."/>
            <person name="Wang S."/>
            <person name="Wang H."/>
            <person name="Wang A."/>
            <person name="Jiang F."/>
            <person name="Liu H."/>
            <person name="Zhao H."/>
            <person name="Xu D."/>
            <person name="Zhang Y."/>
        </authorList>
    </citation>
    <scope>NUCLEOTIDE SEQUENCE [LARGE SCALE GENOMIC DNA]</scope>
    <source>
        <strain evidence="2">cv. Yunnan</strain>
        <tissue evidence="1">Leaves</tissue>
    </source>
</reference>
<organism evidence="1 2">
    <name type="scientific">Smallanthus sonchifolius</name>
    <dbReference type="NCBI Taxonomy" id="185202"/>
    <lineage>
        <taxon>Eukaryota</taxon>
        <taxon>Viridiplantae</taxon>
        <taxon>Streptophyta</taxon>
        <taxon>Embryophyta</taxon>
        <taxon>Tracheophyta</taxon>
        <taxon>Spermatophyta</taxon>
        <taxon>Magnoliopsida</taxon>
        <taxon>eudicotyledons</taxon>
        <taxon>Gunneridae</taxon>
        <taxon>Pentapetalae</taxon>
        <taxon>asterids</taxon>
        <taxon>campanulids</taxon>
        <taxon>Asterales</taxon>
        <taxon>Asteraceae</taxon>
        <taxon>Asteroideae</taxon>
        <taxon>Heliantheae alliance</taxon>
        <taxon>Millerieae</taxon>
        <taxon>Smallanthus</taxon>
    </lineage>
</organism>
<gene>
    <name evidence="1" type="ORF">L1987_25002</name>
</gene>
<sequence>MAGHQNDEIRDKGSHRRADSPLHDENEVEQVPKNIRRQIAIEVGKEFDANFPILQADIQNSLEKFKGVVNPLESQRWIASIERAFDTCLCEKEDEVTFATNHLKE</sequence>
<reference evidence="2" key="1">
    <citation type="journal article" date="2022" name="Mol. Ecol. Resour.">
        <title>The genomes of chicory, endive, great burdock and yacon provide insights into Asteraceae palaeo-polyploidization history and plant inulin production.</title>
        <authorList>
            <person name="Fan W."/>
            <person name="Wang S."/>
            <person name="Wang H."/>
            <person name="Wang A."/>
            <person name="Jiang F."/>
            <person name="Liu H."/>
            <person name="Zhao H."/>
            <person name="Xu D."/>
            <person name="Zhang Y."/>
        </authorList>
    </citation>
    <scope>NUCLEOTIDE SEQUENCE [LARGE SCALE GENOMIC DNA]</scope>
    <source>
        <strain evidence="2">cv. Yunnan</strain>
    </source>
</reference>
<evidence type="ECO:0000313" key="2">
    <source>
        <dbReference type="Proteomes" id="UP001056120"/>
    </source>
</evidence>
<evidence type="ECO:0000313" key="1">
    <source>
        <dbReference type="EMBL" id="KAI3809035.1"/>
    </source>
</evidence>
<proteinExistence type="predicted"/>
<name>A0ACB9ING6_9ASTR</name>
<protein>
    <submittedName>
        <fullName evidence="1">Uncharacterized protein</fullName>
    </submittedName>
</protein>
<comment type="caution">
    <text evidence="1">The sequence shown here is derived from an EMBL/GenBank/DDBJ whole genome shotgun (WGS) entry which is preliminary data.</text>
</comment>
<dbReference type="Proteomes" id="UP001056120">
    <property type="component" value="Linkage Group LG08"/>
</dbReference>
<accession>A0ACB9ING6</accession>
<dbReference type="EMBL" id="CM042025">
    <property type="protein sequence ID" value="KAI3809035.1"/>
    <property type="molecule type" value="Genomic_DNA"/>
</dbReference>
<keyword evidence="2" id="KW-1185">Reference proteome</keyword>